<organism evidence="2">
    <name type="scientific">Colletotrichum fructicola (strain Nara gc5)</name>
    <name type="common">Anthracnose fungus</name>
    <name type="synonym">Colletotrichum gloeosporioides (strain Nara gc5)</name>
    <dbReference type="NCBI Taxonomy" id="1213859"/>
    <lineage>
        <taxon>Eukaryota</taxon>
        <taxon>Fungi</taxon>
        <taxon>Dikarya</taxon>
        <taxon>Ascomycota</taxon>
        <taxon>Pezizomycotina</taxon>
        <taxon>Sordariomycetes</taxon>
        <taxon>Hypocreomycetidae</taxon>
        <taxon>Glomerellales</taxon>
        <taxon>Glomerellaceae</taxon>
        <taxon>Colletotrichum</taxon>
        <taxon>Colletotrichum gloeosporioides species complex</taxon>
    </lineage>
</organism>
<sequence length="476" mass="51054">MDQPRQSAQPGLEVTSHYDTTPVTLEAHHWTSSSQNGSAPSHDISHEQKILAGHGYESTAHNSGYTGRAYYQNEAGSTAQDKAKPRRPWLLIALGGVVTFVLAGVVGGIAGWKITSNQNQEPALTVPGSDGSTPSTSATKIVPNSGLAAVGYRYGTDITLHVWFQGPDSLLRRLQYMSIYQNWTAPLEVDAAPKVGSPFGASQFWTKPDEPLPVIPQAELFYIGSGEKILGVNWREGFTRGGLSDSVNNGGWTVGNTGTQMAAYWPSTILQASNGDVMEVFFNYKSPGFQEPKRVGITASPGSALAILPRETTHSAGDQTAASSARIIYRDTTGRLKNFDRSSGGQSLTSSGEIPVTVDSNFTMAAFVVARGEVGGQKSTAVNTWILYQDSKTGKISYVYENDSEGWKGPETDPVFEGADSPTHLACVTAASSTIPEVPLEAAHDLSHCFFQSGRKLKHVHFDGSSWTDMGFISIP</sequence>
<evidence type="ECO:0000256" key="1">
    <source>
        <dbReference type="SAM" id="Phobius"/>
    </source>
</evidence>
<dbReference type="EMBL" id="ANPB02000009">
    <property type="protein sequence ID" value="KAF4476572.1"/>
    <property type="molecule type" value="Genomic_DNA"/>
</dbReference>
<evidence type="ECO:0000313" key="4">
    <source>
        <dbReference type="Proteomes" id="UP000011096"/>
    </source>
</evidence>
<dbReference type="EMBL" id="KB020726">
    <property type="protein sequence ID" value="ELA31998.1"/>
    <property type="molecule type" value="Genomic_DNA"/>
</dbReference>
<evidence type="ECO:0008006" key="5">
    <source>
        <dbReference type="Google" id="ProtNLM"/>
    </source>
</evidence>
<dbReference type="SUPFAM" id="SSF89372">
    <property type="entry name" value="Fucose-specific lectin"/>
    <property type="match status" value="1"/>
</dbReference>
<dbReference type="InParanoid" id="L2G1W5"/>
<reference evidence="2" key="1">
    <citation type="submission" date="2012-08" db="EMBL/GenBank/DDBJ databases">
        <title>Genome analysis of Colletotrichum orbiculare and Colletotrichum fructicola.</title>
        <authorList>
            <person name="Gan P.H.P."/>
            <person name="Ikeda K."/>
            <person name="Irieda H."/>
            <person name="Narusaka M."/>
            <person name="O'Connell R.J."/>
            <person name="Narusaka Y."/>
            <person name="Takano Y."/>
            <person name="Kubo Y."/>
            <person name="Shirasu K."/>
        </authorList>
    </citation>
    <scope>NUCLEOTIDE SEQUENCE</scope>
    <source>
        <strain evidence="2">Nara gc5</strain>
    </source>
</reference>
<keyword evidence="1" id="KW-0812">Transmembrane</keyword>
<gene>
    <name evidence="2" type="ORF">CGGC5_7915</name>
    <name evidence="3" type="ORF">CGGC5_v014370</name>
</gene>
<feature type="transmembrane region" description="Helical" evidence="1">
    <location>
        <begin position="89"/>
        <end position="112"/>
    </location>
</feature>
<name>L2G1W5_COLFN</name>
<dbReference type="OrthoDB" id="3800077at2759"/>
<protein>
    <recommendedName>
        <fullName evidence="5">Fucose-specific lectin</fullName>
    </recommendedName>
</protein>
<keyword evidence="4" id="KW-1185">Reference proteome</keyword>
<reference evidence="3 4" key="2">
    <citation type="submission" date="2012-08" db="EMBL/GenBank/DDBJ databases">
        <authorList>
            <person name="Gan P.H.P."/>
            <person name="Ikeda K."/>
            <person name="Irieda H."/>
            <person name="Narusaka M."/>
            <person name="O'Connell R.J."/>
            <person name="Narusaka Y."/>
            <person name="Takano Y."/>
            <person name="Kubo Y."/>
            <person name="Shirasu K."/>
        </authorList>
    </citation>
    <scope>NUCLEOTIDE SEQUENCE [LARGE SCALE GENOMIC DNA]</scope>
    <source>
        <strain evidence="3 4">Nara gc5</strain>
    </source>
</reference>
<proteinExistence type="predicted"/>
<dbReference type="Proteomes" id="UP000011096">
    <property type="component" value="Unassembled WGS sequence"/>
</dbReference>
<evidence type="ECO:0000313" key="2">
    <source>
        <dbReference type="EMBL" id="ELA31998.1"/>
    </source>
</evidence>
<dbReference type="STRING" id="1213859.L2G1W5"/>
<dbReference type="Gene3D" id="2.120.10.70">
    <property type="entry name" value="Fucose-specific lectin"/>
    <property type="match status" value="1"/>
</dbReference>
<accession>L2G1W5</accession>
<evidence type="ECO:0000313" key="3">
    <source>
        <dbReference type="EMBL" id="KAF4476572.1"/>
    </source>
</evidence>
<keyword evidence="1" id="KW-1133">Transmembrane helix</keyword>
<keyword evidence="1" id="KW-0472">Membrane</keyword>
<dbReference type="AlphaFoldDB" id="L2G1W5"/>
<dbReference type="HOGENOM" id="CLU_027100_1_0_1"/>
<reference evidence="3 4" key="3">
    <citation type="submission" date="2020-04" db="EMBL/GenBank/DDBJ databases">
        <title>Genome sequencing and assembly of multiple isolates from the Colletotrichum gloeosporioides species complex.</title>
        <authorList>
            <person name="Gan P."/>
            <person name="Shirasu K."/>
        </authorList>
    </citation>
    <scope>NUCLEOTIDE SEQUENCE [LARGE SCALE GENOMIC DNA]</scope>
    <source>
        <strain evidence="3 4">Nara gc5</strain>
    </source>
</reference>